<dbReference type="Pfam" id="PF06999">
    <property type="entry name" value="Suc_Fer-like"/>
    <property type="match status" value="1"/>
</dbReference>
<dbReference type="EMBL" id="FO082046">
    <property type="protein sequence ID" value="CCE86908.1"/>
    <property type="molecule type" value="Genomic_DNA"/>
</dbReference>
<dbReference type="HOGENOM" id="CLU_033921_1_0_1"/>
<keyword evidence="2" id="KW-1185">Reference proteome</keyword>
<dbReference type="OrthoDB" id="10253744at2759"/>
<dbReference type="STRING" id="559304.G8XYZ9"/>
<dbReference type="InParanoid" id="G8XYZ9"/>
<sequence length="302" mass="33590">MGFLSLFQKQNGAKIEKEITELGFEVSECSADCDGCTSKFPSSVKISTEDSLWNSTKPYGMHLFVSTGKSDWPHEASSSHRLASEVSSWASNASGTYKGLGAATDIKVSVSSLTSEKLETDDQYISGQRGDILIFPFFVWVKNVSANEVGSLLSKLTPILIDSRDFNKELPKEIPEFPHIVIEPDVYRSYIFLCSHKTRDKRCGVTAPIMKKELEVHLRDDGLIRDYGDNTPGGVKVAYLNHVGGHKYAANVIIYLKSGKAIWLARCNPKNAGPIVQECILRDGKVWPDKVRLVQKFNPVDW</sequence>
<reference evidence="1 2" key="1">
    <citation type="journal article" date="2012" name="G3 (Bethesda)">
        <title>Pichia sorbitophila, an interspecies yeast hybrid reveals early steps of genome resolution following polyploidization.</title>
        <authorList>
            <person name="Leh Louis V."/>
            <person name="Despons L."/>
            <person name="Friedrich A."/>
            <person name="Martin T."/>
            <person name="Durrens P."/>
            <person name="Casaregola S."/>
            <person name="Neuveglise C."/>
            <person name="Fairhead C."/>
            <person name="Marck C."/>
            <person name="Cruz J.A."/>
            <person name="Straub M.L."/>
            <person name="Kugler V."/>
            <person name="Sacerdot C."/>
            <person name="Uzunov Z."/>
            <person name="Thierry A."/>
            <person name="Weiss S."/>
            <person name="Bleykasten C."/>
            <person name="De Montigny J."/>
            <person name="Jacques N."/>
            <person name="Jung P."/>
            <person name="Lemaire M."/>
            <person name="Mallet S."/>
            <person name="Morel G."/>
            <person name="Richard G.F."/>
            <person name="Sarkar A."/>
            <person name="Savel G."/>
            <person name="Schacherer J."/>
            <person name="Seret M.L."/>
            <person name="Talla E."/>
            <person name="Samson G."/>
            <person name="Jubin C."/>
            <person name="Poulain J."/>
            <person name="Vacherie B."/>
            <person name="Barbe V."/>
            <person name="Pelletier E."/>
            <person name="Sherman D.J."/>
            <person name="Westhof E."/>
            <person name="Weissenbach J."/>
            <person name="Baret P.V."/>
            <person name="Wincker P."/>
            <person name="Gaillardin C."/>
            <person name="Dujon B."/>
            <person name="Souciet J.L."/>
        </authorList>
    </citation>
    <scope>NUCLEOTIDE SEQUENCE [LARGE SCALE GENOMIC DNA]</scope>
    <source>
        <strain evidence="2">ATCC MYA-4447 / BCRC 22081 / CBS 7064 / NBRC 10061 / NRRL Y-12695</strain>
    </source>
</reference>
<dbReference type="AlphaFoldDB" id="G8XYZ9"/>
<dbReference type="InterPro" id="IPR036249">
    <property type="entry name" value="Thioredoxin-like_sf"/>
</dbReference>
<proteinExistence type="predicted"/>
<gene>
    <name evidence="1" type="primary">Piso0_005427</name>
    <name evidence="1" type="ORF">GNLVRS01_PISO0N14885g</name>
</gene>
<dbReference type="PANTHER" id="PTHR31902:SF14">
    <property type="entry name" value="ACTIN PATCHES DISTAL PROTEIN 1"/>
    <property type="match status" value="1"/>
</dbReference>
<dbReference type="SUPFAM" id="SSF52833">
    <property type="entry name" value="Thioredoxin-like"/>
    <property type="match status" value="1"/>
</dbReference>
<dbReference type="InterPro" id="IPR009737">
    <property type="entry name" value="Aim32/Apd1-like"/>
</dbReference>
<dbReference type="CDD" id="cd03062">
    <property type="entry name" value="TRX_Fd_Sucrase"/>
    <property type="match status" value="1"/>
</dbReference>
<dbReference type="Gene3D" id="3.40.30.10">
    <property type="entry name" value="Glutaredoxin"/>
    <property type="match status" value="1"/>
</dbReference>
<dbReference type="eggNOG" id="ENOG502QT0V">
    <property type="taxonomic scope" value="Eukaryota"/>
</dbReference>
<evidence type="ECO:0000313" key="1">
    <source>
        <dbReference type="EMBL" id="CCE86908.1"/>
    </source>
</evidence>
<dbReference type="FunCoup" id="G8XYZ9">
    <property type="interactions" value="86"/>
</dbReference>
<dbReference type="Proteomes" id="UP000005222">
    <property type="component" value="Chromosome N"/>
</dbReference>
<dbReference type="OMA" id="VHPESQL"/>
<organism evidence="1 2">
    <name type="scientific">Pichia sorbitophila (strain ATCC MYA-4447 / BCRC 22081 / CBS 7064 / NBRC 10061 / NRRL Y-12695)</name>
    <name type="common">Hybrid yeast</name>
    <dbReference type="NCBI Taxonomy" id="559304"/>
    <lineage>
        <taxon>Eukaryota</taxon>
        <taxon>Fungi</taxon>
        <taxon>Dikarya</taxon>
        <taxon>Ascomycota</taxon>
        <taxon>Saccharomycotina</taxon>
        <taxon>Pichiomycetes</taxon>
        <taxon>Debaryomycetaceae</taxon>
        <taxon>Millerozyma</taxon>
    </lineage>
</organism>
<protein>
    <submittedName>
        <fullName evidence="1">Piso0_005427 protein</fullName>
    </submittedName>
</protein>
<accession>G8XYZ9</accession>
<name>G8XYZ9_PICSO</name>
<dbReference type="PANTHER" id="PTHR31902">
    <property type="entry name" value="ACTIN PATCHES DISTAL PROTEIN 1"/>
    <property type="match status" value="1"/>
</dbReference>
<evidence type="ECO:0000313" key="2">
    <source>
        <dbReference type="Proteomes" id="UP000005222"/>
    </source>
</evidence>